<dbReference type="GO" id="GO:0005737">
    <property type="term" value="C:cytoplasm"/>
    <property type="evidence" value="ECO:0007669"/>
    <property type="project" value="TreeGrafter"/>
</dbReference>
<organism evidence="1 2">
    <name type="scientific">Wuchereria bancrofti</name>
    <dbReference type="NCBI Taxonomy" id="6293"/>
    <lineage>
        <taxon>Eukaryota</taxon>
        <taxon>Metazoa</taxon>
        <taxon>Ecdysozoa</taxon>
        <taxon>Nematoda</taxon>
        <taxon>Chromadorea</taxon>
        <taxon>Rhabditida</taxon>
        <taxon>Spirurina</taxon>
        <taxon>Spiruromorpha</taxon>
        <taxon>Filarioidea</taxon>
        <taxon>Onchocercidae</taxon>
        <taxon>Wuchereria</taxon>
    </lineage>
</organism>
<evidence type="ECO:0000313" key="1">
    <source>
        <dbReference type="EMBL" id="EJW84121.1"/>
    </source>
</evidence>
<dbReference type="PANTHER" id="PTHR23153:SF38">
    <property type="entry name" value="UBX DOMAIN-CONTAINING PROTEIN 6"/>
    <property type="match status" value="1"/>
</dbReference>
<dbReference type="Proteomes" id="UP000004810">
    <property type="component" value="Unassembled WGS sequence"/>
</dbReference>
<comment type="caution">
    <text evidence="1">The sequence shown here is derived from an EMBL/GenBank/DDBJ whole genome shotgun (WGS) entry which is preliminary data.</text>
</comment>
<accession>J9ENQ1</accession>
<name>J9ENQ1_WUCBA</name>
<dbReference type="PANTHER" id="PTHR23153">
    <property type="entry name" value="UBX-RELATED"/>
    <property type="match status" value="1"/>
</dbReference>
<dbReference type="EMBL" id="ADBV01001803">
    <property type="protein sequence ID" value="EJW84121.1"/>
    <property type="molecule type" value="Genomic_DNA"/>
</dbReference>
<sequence>MDRLKKFLTEKKVNKNFKKAGAGYRLTDDSSSAVTPQPITAQQQTHFSQPQMVPAERIATADIAAQAAYKRMNLGATQESLTQRNIRMRALKEMEKEKKEREGCANDKMDVEIRTHVIDEREFEHSAAVSGVYFTCDLLGDDLQLTKNE</sequence>
<gene>
    <name evidence="1" type="ORF">WUBG_04971</name>
</gene>
<feature type="non-terminal residue" evidence="1">
    <location>
        <position position="149"/>
    </location>
</feature>
<proteinExistence type="predicted"/>
<evidence type="ECO:0000313" key="2">
    <source>
        <dbReference type="Proteomes" id="UP000004810"/>
    </source>
</evidence>
<protein>
    <submittedName>
        <fullName evidence="1">Uncharacterized protein</fullName>
    </submittedName>
</protein>
<dbReference type="AlphaFoldDB" id="J9ENQ1"/>
<reference evidence="2" key="1">
    <citation type="submission" date="2012-08" db="EMBL/GenBank/DDBJ databases">
        <title>The Genome Sequence of Wuchereria bancrofti.</title>
        <authorList>
            <person name="Nutman T.B."/>
            <person name="Fink D.L."/>
            <person name="Russ C."/>
            <person name="Young S."/>
            <person name="Zeng Q."/>
            <person name="Koehrsen M."/>
            <person name="Alvarado L."/>
            <person name="Berlin A."/>
            <person name="Chapman S.B."/>
            <person name="Chen Z."/>
            <person name="Freedman E."/>
            <person name="Gellesch M."/>
            <person name="Goldberg J."/>
            <person name="Griggs A."/>
            <person name="Gujja S."/>
            <person name="Heilman E.R."/>
            <person name="Heiman D."/>
            <person name="Hepburn T."/>
            <person name="Howarth C."/>
            <person name="Jen D."/>
            <person name="Larson L."/>
            <person name="Lewis B."/>
            <person name="Mehta T."/>
            <person name="Park D."/>
            <person name="Pearson M."/>
            <person name="Roberts A."/>
            <person name="Saif S."/>
            <person name="Shea T."/>
            <person name="Shenoy N."/>
            <person name="Sisk P."/>
            <person name="Stolte C."/>
            <person name="Sykes S."/>
            <person name="Walk T."/>
            <person name="White J."/>
            <person name="Yandava C."/>
            <person name="Haas B."/>
            <person name="Henn M.R."/>
            <person name="Nusbaum C."/>
            <person name="Birren B."/>
        </authorList>
    </citation>
    <scope>NUCLEOTIDE SEQUENCE [LARGE SCALE GENOMIC DNA]</scope>
    <source>
        <strain evidence="2">NA</strain>
    </source>
</reference>